<dbReference type="Pfam" id="PF01380">
    <property type="entry name" value="SIS"/>
    <property type="match status" value="1"/>
</dbReference>
<dbReference type="Gene3D" id="3.40.50.10490">
    <property type="entry name" value="Glucose-6-phosphate isomerase like protein, domain 1"/>
    <property type="match status" value="2"/>
</dbReference>
<reference evidence="4 5" key="1">
    <citation type="submission" date="2018-08" db="EMBL/GenBank/DDBJ databases">
        <title>The draft genome squence of Brumimicrobium sp. N62.</title>
        <authorList>
            <person name="Du Z.-J."/>
            <person name="Luo H.-R."/>
        </authorList>
    </citation>
    <scope>NUCLEOTIDE SEQUENCE [LARGE SCALE GENOMIC DNA]</scope>
    <source>
        <strain evidence="4 5">N62</strain>
    </source>
</reference>
<evidence type="ECO:0000313" key="4">
    <source>
        <dbReference type="EMBL" id="RFC55812.1"/>
    </source>
</evidence>
<keyword evidence="2 4" id="KW-0413">Isomerase</keyword>
<dbReference type="Pfam" id="PF10432">
    <property type="entry name" value="bact-PGI_C"/>
    <property type="match status" value="1"/>
</dbReference>
<dbReference type="OrthoDB" id="9771734at2"/>
<dbReference type="NCBIfam" id="TIGR02128">
    <property type="entry name" value="G6PI_arch"/>
    <property type="match status" value="1"/>
</dbReference>
<feature type="domain" description="SIS" evidence="3">
    <location>
        <begin position="23"/>
        <end position="161"/>
    </location>
</feature>
<dbReference type="EMBL" id="QURB01000001">
    <property type="protein sequence ID" value="RFC55812.1"/>
    <property type="molecule type" value="Genomic_DNA"/>
</dbReference>
<dbReference type="InterPro" id="IPR001347">
    <property type="entry name" value="SIS_dom"/>
</dbReference>
<dbReference type="AlphaFoldDB" id="A0A3E1F1V3"/>
<dbReference type="Proteomes" id="UP000257127">
    <property type="component" value="Unassembled WGS sequence"/>
</dbReference>
<comment type="caution">
    <text evidence="4">The sequence shown here is derived from an EMBL/GenBank/DDBJ whole genome shotgun (WGS) entry which is preliminary data.</text>
</comment>
<sequence>MDKLVAQFPKQIADALEIASRSELSFYKNKTFSNVVICGMGGSGIGGKMVPQLFADQAKLPIVLVQDYQIPSFVNENTLVIGSSYSGNTEETLSAINQANQKGATIVGVSSGGELVKFCKENNYDYIKLPGGNPPRSMMAFSVIQLVNILAKAEIIDANALDAVAKCRHLLNDELMTIKAEAKKLAEHLFNKQAVFYANNDLEFVAIRARQQINENSKRLCWHHVVPEMNHNELVGWAGGDNNFAVTFFISQFISDRNAKRMELSKEIIGKRTENILSINGKGKSKVEEAFYFIHLIDWASLYLAELIGCDPVEVKVIDYLKSTLDKD</sequence>
<organism evidence="4 5">
    <name type="scientific">Brumimicrobium aurantiacum</name>
    <dbReference type="NCBI Taxonomy" id="1737063"/>
    <lineage>
        <taxon>Bacteria</taxon>
        <taxon>Pseudomonadati</taxon>
        <taxon>Bacteroidota</taxon>
        <taxon>Flavobacteriia</taxon>
        <taxon>Flavobacteriales</taxon>
        <taxon>Crocinitomicaceae</taxon>
        <taxon>Brumimicrobium</taxon>
    </lineage>
</organism>
<keyword evidence="5" id="KW-1185">Reference proteome</keyword>
<dbReference type="InterPro" id="IPR035484">
    <property type="entry name" value="SIS_PGI/PMI_1"/>
</dbReference>
<accession>A0A3E1F1V3</accession>
<protein>
    <submittedName>
        <fullName evidence="4">Bifunctional phosphoglucose/phosphomannose isomerase</fullName>
    </submittedName>
</protein>
<comment type="similarity">
    <text evidence="1">Belongs to the PGI/PMI family.</text>
</comment>
<dbReference type="NCBIfam" id="NF006423">
    <property type="entry name" value="PRK08674.1-2"/>
    <property type="match status" value="1"/>
</dbReference>
<dbReference type="GO" id="GO:0004476">
    <property type="term" value="F:mannose-6-phosphate isomerase activity"/>
    <property type="evidence" value="ECO:0007669"/>
    <property type="project" value="InterPro"/>
</dbReference>
<dbReference type="InterPro" id="IPR046348">
    <property type="entry name" value="SIS_dom_sf"/>
</dbReference>
<dbReference type="CDD" id="cd05017">
    <property type="entry name" value="SIS_PGI_PMI_1"/>
    <property type="match status" value="1"/>
</dbReference>
<evidence type="ECO:0000313" key="5">
    <source>
        <dbReference type="Proteomes" id="UP000257127"/>
    </source>
</evidence>
<dbReference type="GO" id="GO:0005975">
    <property type="term" value="P:carbohydrate metabolic process"/>
    <property type="evidence" value="ECO:0007669"/>
    <property type="project" value="InterPro"/>
</dbReference>
<gene>
    <name evidence="4" type="ORF">DXU93_02430</name>
</gene>
<proteinExistence type="inferred from homology"/>
<dbReference type="CDD" id="cd05637">
    <property type="entry name" value="SIS_PGI_PMI_2"/>
    <property type="match status" value="1"/>
</dbReference>
<evidence type="ECO:0000256" key="1">
    <source>
        <dbReference type="ARBA" id="ARBA00010523"/>
    </source>
</evidence>
<dbReference type="GO" id="GO:0097367">
    <property type="term" value="F:carbohydrate derivative binding"/>
    <property type="evidence" value="ECO:0007669"/>
    <property type="project" value="InterPro"/>
</dbReference>
<dbReference type="GO" id="GO:0004347">
    <property type="term" value="F:glucose-6-phosphate isomerase activity"/>
    <property type="evidence" value="ECO:0007669"/>
    <property type="project" value="InterPro"/>
</dbReference>
<dbReference type="SUPFAM" id="SSF53697">
    <property type="entry name" value="SIS domain"/>
    <property type="match status" value="1"/>
</dbReference>
<evidence type="ECO:0000259" key="3">
    <source>
        <dbReference type="PROSITE" id="PS51464"/>
    </source>
</evidence>
<dbReference type="PROSITE" id="PS51464">
    <property type="entry name" value="SIS"/>
    <property type="match status" value="1"/>
</dbReference>
<name>A0A3E1F1V3_9FLAO</name>
<dbReference type="RefSeq" id="WP_116879647.1">
    <property type="nucleotide sequence ID" value="NZ_QURB01000001.1"/>
</dbReference>
<dbReference type="InterPro" id="IPR019490">
    <property type="entry name" value="Glu6P/Mann6P_isomerase_C"/>
</dbReference>
<evidence type="ECO:0000256" key="2">
    <source>
        <dbReference type="ARBA" id="ARBA00023235"/>
    </source>
</evidence>
<dbReference type="GO" id="GO:1901135">
    <property type="term" value="P:carbohydrate derivative metabolic process"/>
    <property type="evidence" value="ECO:0007669"/>
    <property type="project" value="InterPro"/>
</dbReference>